<sequence length="227" mass="25428">MVRLPAILHVLHEIDLENSGDRSVEARGFLTQIDLTFFGLLATFPKLLGDTKLLSDMLQSPSPDIAKAVDLIEALQDTIQEYRNESFVEELWKGIVDTAKHCNGAVENAEKRLQKVNCRLGGSIVTSTIGQRRCNVGDKQLQEEDILPHRGHHCVIALAIPVSSAAGERSFLALQLIKSLLRTTKADSRLSNLGVLTIEARRDRSLGMDEFIKMFSIQHKNRRTQRF</sequence>
<dbReference type="AlphaFoldDB" id="A0A8J5JLT7"/>
<evidence type="ECO:0008006" key="3">
    <source>
        <dbReference type="Google" id="ProtNLM"/>
    </source>
</evidence>
<reference evidence="1" key="1">
    <citation type="journal article" date="2021" name="Sci. Adv.">
        <title>The American lobster genome reveals insights on longevity, neural, and immune adaptations.</title>
        <authorList>
            <person name="Polinski J.M."/>
            <person name="Zimin A.V."/>
            <person name="Clark K.F."/>
            <person name="Kohn A.B."/>
            <person name="Sadowski N."/>
            <person name="Timp W."/>
            <person name="Ptitsyn A."/>
            <person name="Khanna P."/>
            <person name="Romanova D.Y."/>
            <person name="Williams P."/>
            <person name="Greenwood S.J."/>
            <person name="Moroz L.L."/>
            <person name="Walt D.R."/>
            <person name="Bodnar A.G."/>
        </authorList>
    </citation>
    <scope>NUCLEOTIDE SEQUENCE</scope>
    <source>
        <strain evidence="1">GMGI-L3</strain>
    </source>
</reference>
<organism evidence="1 2">
    <name type="scientific">Homarus americanus</name>
    <name type="common">American lobster</name>
    <dbReference type="NCBI Taxonomy" id="6706"/>
    <lineage>
        <taxon>Eukaryota</taxon>
        <taxon>Metazoa</taxon>
        <taxon>Ecdysozoa</taxon>
        <taxon>Arthropoda</taxon>
        <taxon>Crustacea</taxon>
        <taxon>Multicrustacea</taxon>
        <taxon>Malacostraca</taxon>
        <taxon>Eumalacostraca</taxon>
        <taxon>Eucarida</taxon>
        <taxon>Decapoda</taxon>
        <taxon>Pleocyemata</taxon>
        <taxon>Astacidea</taxon>
        <taxon>Nephropoidea</taxon>
        <taxon>Nephropidae</taxon>
        <taxon>Homarus</taxon>
    </lineage>
</organism>
<dbReference type="Proteomes" id="UP000747542">
    <property type="component" value="Unassembled WGS sequence"/>
</dbReference>
<evidence type="ECO:0000313" key="2">
    <source>
        <dbReference type="Proteomes" id="UP000747542"/>
    </source>
</evidence>
<name>A0A8J5JLT7_HOMAM</name>
<comment type="caution">
    <text evidence="1">The sequence shown here is derived from an EMBL/GenBank/DDBJ whole genome shotgun (WGS) entry which is preliminary data.</text>
</comment>
<dbReference type="PANTHER" id="PTHR46289">
    <property type="entry name" value="52 KDA REPRESSOR OF THE INHIBITOR OF THE PROTEIN KINASE-LIKE PROTEIN-RELATED"/>
    <property type="match status" value="1"/>
</dbReference>
<keyword evidence="2" id="KW-1185">Reference proteome</keyword>
<dbReference type="EMBL" id="JAHLQT010031709">
    <property type="protein sequence ID" value="KAG7160050.1"/>
    <property type="molecule type" value="Genomic_DNA"/>
</dbReference>
<dbReference type="InterPro" id="IPR052958">
    <property type="entry name" value="IFN-induced_PKR_regulator"/>
</dbReference>
<gene>
    <name evidence="1" type="ORF">Hamer_G024142</name>
</gene>
<accession>A0A8J5JLT7</accession>
<protein>
    <recommendedName>
        <fullName evidence="3">HAT C-terminal dimerisation domain-containing protein</fullName>
    </recommendedName>
</protein>
<proteinExistence type="predicted"/>
<dbReference type="PANTHER" id="PTHR46289:SF14">
    <property type="entry name" value="DUF4371 DOMAIN-CONTAINING PROTEIN"/>
    <property type="match status" value="1"/>
</dbReference>
<evidence type="ECO:0000313" key="1">
    <source>
        <dbReference type="EMBL" id="KAG7160050.1"/>
    </source>
</evidence>